<dbReference type="PANTHER" id="PTHR46567:SF1">
    <property type="entry name" value="MEDIATOR OF RNA POLYMERASE II TRANSCRIPTION SUBUNIT 12"/>
    <property type="match status" value="1"/>
</dbReference>
<sequence>MRGHEQSSIPLFKSQPPAWLPKAHSAGDLGYPGFYPPHSGQEEDILSESNIKNGFVLLPSVQIETYSAQSTVTESLHGQDTISKLEELMNEVFSRRLHQIPSIPLSTFRVPSRVTLNDTKRQAWFADLANPDVPLNKLGKSVPHGAKGHDLLDLLHSNNVAIPRAVWFLRVFGANETAGLRNRPSYNPTQYSVEWAGVVTGYMKKQLADIALPSAPRPGMNIKQTFKGVLADTATRDRWISRFTYCLKLLRAFYKEGLVDRRTFLVWVVHQMGICNLAQAGFIARIADEYLEGMMSSRPLSRPFVEACISKLSEVIGSSSSREFLVDTEGLLKAILQRFCLALPDAFVSPRTWATHSGLLNTVLTENIMDQTLDGQNPNEIQQVLIRHVSDIQRRNEAMLFYNLPPLASDRLGSSVLDIKLLNSISRTMDINSISFFSDSVLDDPKHKLDMLLTWSVTPLQFGDHRPFAAVTLIRNWRQRAGERALRREDRSPDEFIQDQLFSWLDSSEVAGDPKNIRAVALLFGKLIQRELFSYGSYIQRLIARGEEGLSFKDAVESRHRLFLRWISLSEPSQLNQRKVTLYGVRARDTPEEVTERQMRQEIRAVMPQLFECGSETLLKSPNDLFRCCQTFVSSPLYEQVRTLKLWLLPILEKNISSSSEIDNMLKSYCLAVELMAETKCFRSILNLTLCLLEHASTTDSLNTAIDTLRRFHTLWSCMDVVGSIVTSLQTAHQIWKSKGMQTRVLLVLLKELDDNRFLSVQARDQLNAEISYYSMTLQPVIVGHPEPVPSVLPEILLLAGDYEEDAPSTLANGLWIKYRMSFDWAWKVWDNTIASLRQIPFMAPDTEGRRGCALRYATFLRHVDHLLPTGLDDHVLGWFLGPGKSEVINLTADVWDIVTLLLLCLVVHGALKTTTIMTGLVYPAWQCASSSVELPPQQMEVFLAAANNLVQGLLLRGEGSSGIMPPCDLFDVQRLQTRKQDVYCEPHFPVLVSNIPVLVSLENNEKIPEHLRIELKVIRHSLYEDDNFRQGTFRNLDALREAFEQAMRLKENTSPEVGDRTMAALRMIFSEAPDEDIEISSWPEKSSFLSPWMISATTIQLQFFLKQMERSINKESHAYDTACMTLDKLTSVIFDHTLSSDEACFVTEMTQGVGSAVAGKIINNGLRFLTDVLRDPSSDTGTSLARAGESFRILIYVAEPLRQESAHLPVLDSDVQDMFFSTLCSKFASIEEATHNPDAMTVDQTDFTQEVVLLARFLQFDLSFEGAWTASTTESSRKLCTSLYRLTLLFASGKNFDPITYPLLLDTLYYLIDEAPTLTKMNAFDPFINYPEITPSDFAPDIPFHYLTQLRSLSPHVPAVSSVADLASCHRDPSGKHVQDAPVVNRPWEWIENLGEPSVPEERFREGNDRIKYQVKNSGSISLDSFGARMTGEGIITTKDDDERIEANMRMFEDGLSADNVFKRDWRETRLAVEEVGVALSGGCKTGMGGGQELGSRGASPGASSSRIGKSPARSSLHRSTNSTRSGSVEIIDVDSVASSTIRKGVKRKGATSDDEVIIVDGPSKGGSSSSTKSKPKPKARKR</sequence>
<feature type="domain" description="Mediator complex subunit Med12" evidence="9">
    <location>
        <begin position="107"/>
        <end position="170"/>
    </location>
</feature>
<dbReference type="OrthoDB" id="20828at2759"/>
<feature type="compositionally biased region" description="Gly residues" evidence="8">
    <location>
        <begin position="1485"/>
        <end position="1494"/>
    </location>
</feature>
<evidence type="ECO:0000256" key="6">
    <source>
        <dbReference type="ARBA" id="ARBA00023242"/>
    </source>
</evidence>
<evidence type="ECO:0000256" key="2">
    <source>
        <dbReference type="ARBA" id="ARBA00010289"/>
    </source>
</evidence>
<reference evidence="10" key="1">
    <citation type="submission" date="2020-11" db="EMBL/GenBank/DDBJ databases">
        <title>Adaptations for nitrogen fixation in a non-lichenized fungal sporocarp promotes dispersal by wood-feeding termites.</title>
        <authorList>
            <consortium name="DOE Joint Genome Institute"/>
            <person name="Koch R.A."/>
            <person name="Yoon G."/>
            <person name="Arayal U."/>
            <person name="Lail K."/>
            <person name="Amirebrahimi M."/>
            <person name="Labutti K."/>
            <person name="Lipzen A."/>
            <person name="Riley R."/>
            <person name="Barry K."/>
            <person name="Henrissat B."/>
            <person name="Grigoriev I.V."/>
            <person name="Herr J.R."/>
            <person name="Aime M.C."/>
        </authorList>
    </citation>
    <scope>NUCLEOTIDE SEQUENCE</scope>
    <source>
        <strain evidence="10">MCA 3950</strain>
    </source>
</reference>
<organism evidence="10 11">
    <name type="scientific">Guyanagaster necrorhizus</name>
    <dbReference type="NCBI Taxonomy" id="856835"/>
    <lineage>
        <taxon>Eukaryota</taxon>
        <taxon>Fungi</taxon>
        <taxon>Dikarya</taxon>
        <taxon>Basidiomycota</taxon>
        <taxon>Agaricomycotina</taxon>
        <taxon>Agaricomycetes</taxon>
        <taxon>Agaricomycetidae</taxon>
        <taxon>Agaricales</taxon>
        <taxon>Marasmiineae</taxon>
        <taxon>Physalacriaceae</taxon>
        <taxon>Guyanagaster</taxon>
    </lineage>
</organism>
<accession>A0A9P8AVJ7</accession>
<dbReference type="RefSeq" id="XP_043043113.1">
    <property type="nucleotide sequence ID" value="XM_043176788.1"/>
</dbReference>
<name>A0A9P8AVJ7_9AGAR</name>
<keyword evidence="6" id="KW-0539">Nucleus</keyword>
<feature type="region of interest" description="Disordered" evidence="8">
    <location>
        <begin position="1482"/>
        <end position="1584"/>
    </location>
</feature>
<dbReference type="Proteomes" id="UP000812287">
    <property type="component" value="Unassembled WGS sequence"/>
</dbReference>
<evidence type="ECO:0000256" key="5">
    <source>
        <dbReference type="ARBA" id="ARBA00023163"/>
    </source>
</evidence>
<proteinExistence type="inferred from homology"/>
<dbReference type="GO" id="GO:0003712">
    <property type="term" value="F:transcription coregulator activity"/>
    <property type="evidence" value="ECO:0007669"/>
    <property type="project" value="InterPro"/>
</dbReference>
<keyword evidence="11" id="KW-1185">Reference proteome</keyword>
<evidence type="ECO:0000256" key="4">
    <source>
        <dbReference type="ARBA" id="ARBA00023015"/>
    </source>
</evidence>
<dbReference type="EMBL" id="MU250527">
    <property type="protein sequence ID" value="KAG7449613.1"/>
    <property type="molecule type" value="Genomic_DNA"/>
</dbReference>
<evidence type="ECO:0000256" key="8">
    <source>
        <dbReference type="SAM" id="MobiDB-lite"/>
    </source>
</evidence>
<evidence type="ECO:0000256" key="7">
    <source>
        <dbReference type="ARBA" id="ARBA00032010"/>
    </source>
</evidence>
<evidence type="ECO:0000256" key="1">
    <source>
        <dbReference type="ARBA" id="ARBA00004123"/>
    </source>
</evidence>
<keyword evidence="5" id="KW-0804">Transcription</keyword>
<dbReference type="GO" id="GO:0006357">
    <property type="term" value="P:regulation of transcription by RNA polymerase II"/>
    <property type="evidence" value="ECO:0007669"/>
    <property type="project" value="InterPro"/>
</dbReference>
<evidence type="ECO:0000313" key="10">
    <source>
        <dbReference type="EMBL" id="KAG7449613.1"/>
    </source>
</evidence>
<dbReference type="PANTHER" id="PTHR46567">
    <property type="entry name" value="MEDIATOR OF RNA POLYMERASE II TRANSCRIPTION SUBUNIT 12"/>
    <property type="match status" value="1"/>
</dbReference>
<feature type="compositionally biased region" description="Low complexity" evidence="8">
    <location>
        <begin position="1496"/>
        <end position="1510"/>
    </location>
</feature>
<comment type="subcellular location">
    <subcellularLocation>
        <location evidence="1">Nucleus</location>
    </subcellularLocation>
</comment>
<dbReference type="Pfam" id="PF09497">
    <property type="entry name" value="Med12"/>
    <property type="match status" value="1"/>
</dbReference>
<evidence type="ECO:0000259" key="9">
    <source>
        <dbReference type="SMART" id="SM01281"/>
    </source>
</evidence>
<comment type="caution">
    <text evidence="10">The sequence shown here is derived from an EMBL/GenBank/DDBJ whole genome shotgun (WGS) entry which is preliminary data.</text>
</comment>
<gene>
    <name evidence="10" type="ORF">BT62DRAFT_1001902</name>
</gene>
<dbReference type="InterPro" id="IPR019035">
    <property type="entry name" value="Mediator_Med12"/>
</dbReference>
<feature type="compositionally biased region" description="Polar residues" evidence="8">
    <location>
        <begin position="1519"/>
        <end position="1528"/>
    </location>
</feature>
<evidence type="ECO:0000256" key="3">
    <source>
        <dbReference type="ARBA" id="ARBA00019622"/>
    </source>
</evidence>
<feature type="compositionally biased region" description="Basic residues" evidence="8">
    <location>
        <begin position="1575"/>
        <end position="1584"/>
    </location>
</feature>
<comment type="similarity">
    <text evidence="2">Belongs to the Mediator complex subunit 12 family.</text>
</comment>
<protein>
    <recommendedName>
        <fullName evidence="3">Mediator of RNA polymerase II transcription subunit 12</fullName>
    </recommendedName>
    <alternativeName>
        <fullName evidence="7">Mediator complex subunit 12</fullName>
    </alternativeName>
</protein>
<dbReference type="SMART" id="SM01281">
    <property type="entry name" value="Med12"/>
    <property type="match status" value="1"/>
</dbReference>
<dbReference type="GeneID" id="66099075"/>
<keyword evidence="4" id="KW-0805">Transcription regulation</keyword>
<dbReference type="GO" id="GO:0016592">
    <property type="term" value="C:mediator complex"/>
    <property type="evidence" value="ECO:0007669"/>
    <property type="project" value="InterPro"/>
</dbReference>
<feature type="compositionally biased region" description="Low complexity" evidence="8">
    <location>
        <begin position="1563"/>
        <end position="1574"/>
    </location>
</feature>
<evidence type="ECO:0000313" key="11">
    <source>
        <dbReference type="Proteomes" id="UP000812287"/>
    </source>
</evidence>